<dbReference type="HOGENOM" id="CLU_024655_5_0_1"/>
<organism evidence="3">
    <name type="scientific">Verticillium alfalfae (strain VaMs.102 / ATCC MYA-4576 / FGSC 10136)</name>
    <name type="common">Verticillium wilt of alfalfa</name>
    <name type="synonym">Verticillium albo-atrum</name>
    <dbReference type="NCBI Taxonomy" id="526221"/>
    <lineage>
        <taxon>Eukaryota</taxon>
        <taxon>Fungi</taxon>
        <taxon>Dikarya</taxon>
        <taxon>Ascomycota</taxon>
        <taxon>Pezizomycotina</taxon>
        <taxon>Sordariomycetes</taxon>
        <taxon>Hypocreomycetidae</taxon>
        <taxon>Glomerellales</taxon>
        <taxon>Plectosphaerellaceae</taxon>
        <taxon>Verticillium</taxon>
    </lineage>
</organism>
<feature type="region of interest" description="Disordered" evidence="1">
    <location>
        <begin position="1"/>
        <end position="43"/>
    </location>
</feature>
<dbReference type="Proteomes" id="UP000008698">
    <property type="component" value="Unassembled WGS sequence"/>
</dbReference>
<dbReference type="OrthoDB" id="9930022at2759"/>
<accession>C9SML1</accession>
<dbReference type="eggNOG" id="ENOG502SKQX">
    <property type="taxonomic scope" value="Eukaryota"/>
</dbReference>
<name>C9SML1_VERA1</name>
<evidence type="ECO:0000256" key="1">
    <source>
        <dbReference type="SAM" id="MobiDB-lite"/>
    </source>
</evidence>
<protein>
    <submittedName>
        <fullName evidence="2">C6 zinc finger domain-containing protein</fullName>
    </submittedName>
</protein>
<dbReference type="RefSeq" id="XP_003003693.1">
    <property type="nucleotide sequence ID" value="XM_003003647.1"/>
</dbReference>
<dbReference type="AlphaFoldDB" id="C9SML1"/>
<sequence>MRREGVLLSLRQPPACSKRPPARGGPMSDAAMPPALDSSPTETELDAMGDAVRYDIDLDPMPDCTPGPQANIDTLLDDVNMLGDAPLSFDLPSFDFNNLMNYMTVDQEGGRMQLWHTQDAPKATTVRLATPPPLDRTPYHSASIEGGSRIGFVISSFKDFPILLARERETPFLHRHLYRAQTPRAMLTAYSVATAYANRTDANKAWAFRLLCEAADELVGRPGRSQPKDEGVPQVPQLEMTVPAQFLTPMDKLARTQALLIYQQVRMFDGDISLRAQAEHDMGKLEDWLGDLERYRDNLAEQWLLEESTLRERPPRSWERWIFAECVRRTIMLGAAFIAIVSMLKTIGTGESPDPSQFAAVHRWTSSKFLWEADSPLTFMTAWRERRQYIVQNFFVEELPKTMKAAELDSMTRLLLTSFIGVDEMEQWISTGGVFTENIDHTRM</sequence>
<dbReference type="GeneID" id="9534795"/>
<keyword evidence="3" id="KW-1185">Reference proteome</keyword>
<gene>
    <name evidence="2" type="ORF">VDBG_06135</name>
</gene>
<proteinExistence type="predicted"/>
<dbReference type="OMA" id="AWREKPQ"/>
<dbReference type="EMBL" id="DS985220">
    <property type="protein sequence ID" value="EEY20026.1"/>
    <property type="molecule type" value="Genomic_DNA"/>
</dbReference>
<evidence type="ECO:0000313" key="3">
    <source>
        <dbReference type="Proteomes" id="UP000008698"/>
    </source>
</evidence>
<reference evidence="3" key="1">
    <citation type="journal article" date="2011" name="PLoS Pathog.">
        <title>Comparative genomics yields insights into niche adaptation of plant vascular wilt pathogens.</title>
        <authorList>
            <person name="Klosterman S.J."/>
            <person name="Subbarao K.V."/>
            <person name="Kang S."/>
            <person name="Veronese P."/>
            <person name="Gold S.E."/>
            <person name="Thomma B.P.H.J."/>
            <person name="Chen Z."/>
            <person name="Henrissat B."/>
            <person name="Lee Y.-H."/>
            <person name="Park J."/>
            <person name="Garcia-Pedrajas M.D."/>
            <person name="Barbara D.J."/>
            <person name="Anchieta A."/>
            <person name="de Jonge R."/>
            <person name="Santhanam P."/>
            <person name="Maruthachalam K."/>
            <person name="Atallah Z."/>
            <person name="Amyotte S.G."/>
            <person name="Paz Z."/>
            <person name="Inderbitzin P."/>
            <person name="Hayes R.J."/>
            <person name="Heiman D.I."/>
            <person name="Young S."/>
            <person name="Zeng Q."/>
            <person name="Engels R."/>
            <person name="Galagan J."/>
            <person name="Cuomo C.A."/>
            <person name="Dobinson K.F."/>
            <person name="Ma L.-J."/>
        </authorList>
    </citation>
    <scope>NUCLEOTIDE SEQUENCE [LARGE SCALE GENOMIC DNA]</scope>
    <source>
        <strain evidence="3">VaMs.102 / ATCC MYA-4576 / FGSC 10136</strain>
    </source>
</reference>
<evidence type="ECO:0000313" key="2">
    <source>
        <dbReference type="EMBL" id="EEY20026.1"/>
    </source>
</evidence>
<dbReference type="KEGG" id="val:VDBG_06135"/>